<comment type="caution">
    <text evidence="1">The sequence shown here is derived from an EMBL/GenBank/DDBJ whole genome shotgun (WGS) entry which is preliminary data.</text>
</comment>
<keyword evidence="2" id="KW-1185">Reference proteome</keyword>
<name>A0A819QJF3_9BILA</name>
<organism evidence="1 2">
    <name type="scientific">Rotaria magnacalcarata</name>
    <dbReference type="NCBI Taxonomy" id="392030"/>
    <lineage>
        <taxon>Eukaryota</taxon>
        <taxon>Metazoa</taxon>
        <taxon>Spiralia</taxon>
        <taxon>Gnathifera</taxon>
        <taxon>Rotifera</taxon>
        <taxon>Eurotatoria</taxon>
        <taxon>Bdelloidea</taxon>
        <taxon>Philodinida</taxon>
        <taxon>Philodinidae</taxon>
        <taxon>Rotaria</taxon>
    </lineage>
</organism>
<evidence type="ECO:0000313" key="1">
    <source>
        <dbReference type="EMBL" id="CAF4026640.1"/>
    </source>
</evidence>
<dbReference type="EMBL" id="CAJOBG010002760">
    <property type="protein sequence ID" value="CAF4026640.1"/>
    <property type="molecule type" value="Genomic_DNA"/>
</dbReference>
<proteinExistence type="predicted"/>
<evidence type="ECO:0000313" key="2">
    <source>
        <dbReference type="Proteomes" id="UP000663866"/>
    </source>
</evidence>
<dbReference type="AlphaFoldDB" id="A0A819QJF3"/>
<accession>A0A819QJF3</accession>
<gene>
    <name evidence="1" type="ORF">OVN521_LOCUS16528</name>
</gene>
<protein>
    <submittedName>
        <fullName evidence="1">Uncharacterized protein</fullName>
    </submittedName>
</protein>
<sequence length="162" mass="18333">MAKSTVDVSKRCVEIQTWLERVLDKNEEAKPVYLLIDGLVDNVRRIPENVSVDLARSVFFPFGTRSIDQGSLVLGFKMVRLMNWWLRAKPTSTPAKPVLEILRERRIIASIKQADGKVMARESNTDNGKYAVAAHNELRLTDSFANHNSYSKMGRKAFGLNP</sequence>
<reference evidence="1" key="1">
    <citation type="submission" date="2021-02" db="EMBL/GenBank/DDBJ databases">
        <authorList>
            <person name="Nowell W R."/>
        </authorList>
    </citation>
    <scope>NUCLEOTIDE SEQUENCE</scope>
</reference>
<dbReference type="Proteomes" id="UP000663866">
    <property type="component" value="Unassembled WGS sequence"/>
</dbReference>